<proteinExistence type="predicted"/>
<keyword evidence="3" id="KW-1185">Reference proteome</keyword>
<reference evidence="2 3" key="1">
    <citation type="submission" date="2020-02" db="EMBL/GenBank/DDBJ databases">
        <title>Draft genome sequence of Haematococcus lacustris strain NIES-144.</title>
        <authorList>
            <person name="Morimoto D."/>
            <person name="Nakagawa S."/>
            <person name="Yoshida T."/>
            <person name="Sawayama S."/>
        </authorList>
    </citation>
    <scope>NUCLEOTIDE SEQUENCE [LARGE SCALE GENOMIC DNA]</scope>
    <source>
        <strain evidence="2 3">NIES-144</strain>
    </source>
</reference>
<organism evidence="2 3">
    <name type="scientific">Haematococcus lacustris</name>
    <name type="common">Green alga</name>
    <name type="synonym">Haematococcus pluvialis</name>
    <dbReference type="NCBI Taxonomy" id="44745"/>
    <lineage>
        <taxon>Eukaryota</taxon>
        <taxon>Viridiplantae</taxon>
        <taxon>Chlorophyta</taxon>
        <taxon>core chlorophytes</taxon>
        <taxon>Chlorophyceae</taxon>
        <taxon>CS clade</taxon>
        <taxon>Chlamydomonadales</taxon>
        <taxon>Haematococcaceae</taxon>
        <taxon>Haematococcus</taxon>
    </lineage>
</organism>
<sequence>MQLQPCEEVNYTKLALQGPGLTKVSALTARTQGSAHKDNKAVHTRTTRQCTQGLQGSAHKDHYEGPPPLSIAPTSDWRD</sequence>
<evidence type="ECO:0000313" key="2">
    <source>
        <dbReference type="EMBL" id="GFH11493.1"/>
    </source>
</evidence>
<feature type="region of interest" description="Disordered" evidence="1">
    <location>
        <begin position="50"/>
        <end position="79"/>
    </location>
</feature>
<name>A0A699YN06_HAELA</name>
<dbReference type="Proteomes" id="UP000485058">
    <property type="component" value="Unassembled WGS sequence"/>
</dbReference>
<comment type="caution">
    <text evidence="2">The sequence shown here is derived from an EMBL/GenBank/DDBJ whole genome shotgun (WGS) entry which is preliminary data.</text>
</comment>
<evidence type="ECO:0000313" key="3">
    <source>
        <dbReference type="Proteomes" id="UP000485058"/>
    </source>
</evidence>
<dbReference type="AlphaFoldDB" id="A0A699YN06"/>
<accession>A0A699YN06</accession>
<dbReference type="EMBL" id="BLLF01000409">
    <property type="protein sequence ID" value="GFH11493.1"/>
    <property type="molecule type" value="Genomic_DNA"/>
</dbReference>
<gene>
    <name evidence="2" type="ORF">HaLaN_06999</name>
</gene>
<evidence type="ECO:0000256" key="1">
    <source>
        <dbReference type="SAM" id="MobiDB-lite"/>
    </source>
</evidence>
<protein>
    <submittedName>
        <fullName evidence="2">Uncharacterized protein</fullName>
    </submittedName>
</protein>